<dbReference type="Proteomes" id="UP000001401">
    <property type="component" value="Chromosome"/>
</dbReference>
<name>E6TYF1_EVAC2</name>
<reference evidence="3" key="1">
    <citation type="submission" date="2010-12" db="EMBL/GenBank/DDBJ databases">
        <title>Complete sequence of Bacillus cellulosilyticus DSM 2522.</title>
        <authorList>
            <consortium name="US DOE Joint Genome Institute"/>
            <person name="Lucas S."/>
            <person name="Copeland A."/>
            <person name="Lapidus A."/>
            <person name="Cheng J.-F."/>
            <person name="Bruce D."/>
            <person name="Goodwin L."/>
            <person name="Pitluck S."/>
            <person name="Chertkov O."/>
            <person name="Detter J.C."/>
            <person name="Han C."/>
            <person name="Tapia R."/>
            <person name="Land M."/>
            <person name="Hauser L."/>
            <person name="Jeffries C."/>
            <person name="Kyrpides N."/>
            <person name="Ivanova N."/>
            <person name="Mikhailova N."/>
            <person name="Brumm P."/>
            <person name="Mead D."/>
            <person name="Woyke T."/>
        </authorList>
    </citation>
    <scope>NUCLEOTIDE SEQUENCE [LARGE SCALE GENOMIC DNA]</scope>
    <source>
        <strain evidence="3">DSM 2522</strain>
    </source>
</reference>
<dbReference type="eggNOG" id="ENOG50303VP">
    <property type="taxonomic scope" value="Bacteria"/>
</dbReference>
<dbReference type="HOGENOM" id="CLU_1192855_0_0_9"/>
<keyword evidence="2" id="KW-0812">Transmembrane</keyword>
<evidence type="ECO:0000256" key="1">
    <source>
        <dbReference type="SAM" id="Coils"/>
    </source>
</evidence>
<keyword evidence="4" id="KW-1185">Reference proteome</keyword>
<evidence type="ECO:0000256" key="2">
    <source>
        <dbReference type="SAM" id="Phobius"/>
    </source>
</evidence>
<evidence type="ECO:0000313" key="3">
    <source>
        <dbReference type="EMBL" id="ADU28889.1"/>
    </source>
</evidence>
<dbReference type="EMBL" id="CP002394">
    <property type="protein sequence ID" value="ADU28889.1"/>
    <property type="molecule type" value="Genomic_DNA"/>
</dbReference>
<evidence type="ECO:0000313" key="4">
    <source>
        <dbReference type="Proteomes" id="UP000001401"/>
    </source>
</evidence>
<protein>
    <submittedName>
        <fullName evidence="3">Uncharacterized protein</fullName>
    </submittedName>
</protein>
<sequence>MDKKQMISFGMIIVFIAVVIIFFRDSETDITMEVDIDDERIDYIDVINLREENEQLKKEIENLDEEYESSYFDLMRIIVDSDLVYELFPGQEATTIIYREVSEDQYTLFYKDKHGYTLNVNTRNAEPQVYFHFIEQAEYNEMSWSGVASGDSYTIGGFITDERISKVQLLQNNNFTRESTVVELDYHFDVWYIVNDGEVPTEDFSTFMIQGLDENNRVLWEEAFEGAIWGIW</sequence>
<keyword evidence="1" id="KW-0175">Coiled coil</keyword>
<dbReference type="STRING" id="649639.Bcell_0607"/>
<proteinExistence type="predicted"/>
<accession>E6TYF1</accession>
<feature type="coiled-coil region" evidence="1">
    <location>
        <begin position="46"/>
        <end position="73"/>
    </location>
</feature>
<keyword evidence="2" id="KW-1133">Transmembrane helix</keyword>
<organism evidence="3 4">
    <name type="scientific">Evansella cellulosilytica (strain ATCC 21833 / DSM 2522 / FERM P-1141 / JCM 9156 / N-4)</name>
    <name type="common">Bacillus cellulosilyticus</name>
    <dbReference type="NCBI Taxonomy" id="649639"/>
    <lineage>
        <taxon>Bacteria</taxon>
        <taxon>Bacillati</taxon>
        <taxon>Bacillota</taxon>
        <taxon>Bacilli</taxon>
        <taxon>Bacillales</taxon>
        <taxon>Bacillaceae</taxon>
        <taxon>Evansella</taxon>
    </lineage>
</organism>
<feature type="transmembrane region" description="Helical" evidence="2">
    <location>
        <begin position="6"/>
        <end position="23"/>
    </location>
</feature>
<dbReference type="AlphaFoldDB" id="E6TYF1"/>
<dbReference type="RefSeq" id="WP_013487230.1">
    <property type="nucleotide sequence ID" value="NC_014829.1"/>
</dbReference>
<dbReference type="KEGG" id="bco:Bcell_0607"/>
<gene>
    <name evidence="3" type="ordered locus">Bcell_0607</name>
</gene>
<keyword evidence="2" id="KW-0472">Membrane</keyword>